<dbReference type="Pfam" id="PF10474">
    <property type="entry name" value="Syndetin_C"/>
    <property type="match status" value="1"/>
</dbReference>
<reference evidence="6" key="1">
    <citation type="submission" date="2019-08" db="EMBL/GenBank/DDBJ databases">
        <title>The genome of the North American firefly Photinus pyralis.</title>
        <authorList>
            <consortium name="Photinus pyralis genome working group"/>
            <person name="Fallon T.R."/>
            <person name="Sander Lower S.E."/>
            <person name="Weng J.-K."/>
        </authorList>
    </citation>
    <scope>NUCLEOTIDE SEQUENCE</scope>
    <source>
        <strain evidence="6">TRF0915ILg1</strain>
        <tissue evidence="6">Whole body</tissue>
    </source>
</reference>
<evidence type="ECO:0000256" key="1">
    <source>
        <dbReference type="ARBA" id="ARBA00022448"/>
    </source>
</evidence>
<dbReference type="InterPro" id="IPR040047">
    <property type="entry name" value="VPS50"/>
</dbReference>
<evidence type="ECO:0000256" key="2">
    <source>
        <dbReference type="ARBA" id="ARBA00022927"/>
    </source>
</evidence>
<evidence type="ECO:0000313" key="6">
    <source>
        <dbReference type="EMBL" id="KAF2896789.1"/>
    </source>
</evidence>
<dbReference type="OrthoDB" id="10263345at2759"/>
<dbReference type="InterPro" id="IPR019514">
    <property type="entry name" value="Syndetin_C"/>
</dbReference>
<keyword evidence="7" id="KW-1185">Reference proteome</keyword>
<organism evidence="6 7">
    <name type="scientific">Ignelater luminosus</name>
    <name type="common">Cucubano</name>
    <name type="synonym">Pyrophorus luminosus</name>
    <dbReference type="NCBI Taxonomy" id="2038154"/>
    <lineage>
        <taxon>Eukaryota</taxon>
        <taxon>Metazoa</taxon>
        <taxon>Ecdysozoa</taxon>
        <taxon>Arthropoda</taxon>
        <taxon>Hexapoda</taxon>
        <taxon>Insecta</taxon>
        <taxon>Pterygota</taxon>
        <taxon>Neoptera</taxon>
        <taxon>Endopterygota</taxon>
        <taxon>Coleoptera</taxon>
        <taxon>Polyphaga</taxon>
        <taxon>Elateriformia</taxon>
        <taxon>Elateroidea</taxon>
        <taxon>Elateridae</taxon>
        <taxon>Agrypninae</taxon>
        <taxon>Pyrophorini</taxon>
        <taxon>Ignelater</taxon>
    </lineage>
</organism>
<dbReference type="GO" id="GO:0015031">
    <property type="term" value="P:protein transport"/>
    <property type="evidence" value="ECO:0007669"/>
    <property type="project" value="UniProtKB-KW"/>
</dbReference>
<dbReference type="GO" id="GO:0000149">
    <property type="term" value="F:SNARE binding"/>
    <property type="evidence" value="ECO:0007669"/>
    <property type="project" value="TreeGrafter"/>
</dbReference>
<dbReference type="GO" id="GO:0042147">
    <property type="term" value="P:retrograde transport, endosome to Golgi"/>
    <property type="evidence" value="ECO:0007669"/>
    <property type="project" value="InterPro"/>
</dbReference>
<dbReference type="PANTHER" id="PTHR13258">
    <property type="entry name" value="SYNDETIN"/>
    <property type="match status" value="1"/>
</dbReference>
<dbReference type="GO" id="GO:0032456">
    <property type="term" value="P:endocytic recycling"/>
    <property type="evidence" value="ECO:0007669"/>
    <property type="project" value="InterPro"/>
</dbReference>
<keyword evidence="1" id="KW-0813">Transport</keyword>
<evidence type="ECO:0000313" key="7">
    <source>
        <dbReference type="Proteomes" id="UP000801492"/>
    </source>
</evidence>
<evidence type="ECO:0008006" key="8">
    <source>
        <dbReference type="Google" id="ProtNLM"/>
    </source>
</evidence>
<dbReference type="InterPro" id="IPR019515">
    <property type="entry name" value="VPS54_N"/>
</dbReference>
<feature type="domain" description="Syndetin C-terminal" evidence="4">
    <location>
        <begin position="713"/>
        <end position="945"/>
    </location>
</feature>
<gene>
    <name evidence="6" type="ORF">ILUMI_09384</name>
</gene>
<evidence type="ECO:0000259" key="5">
    <source>
        <dbReference type="Pfam" id="PF10475"/>
    </source>
</evidence>
<dbReference type="AlphaFoldDB" id="A0A8K0GEK5"/>
<evidence type="ECO:0000259" key="4">
    <source>
        <dbReference type="Pfam" id="PF10474"/>
    </source>
</evidence>
<evidence type="ECO:0000256" key="3">
    <source>
        <dbReference type="ARBA" id="ARBA00023054"/>
    </source>
</evidence>
<feature type="domain" description="Vacuolar protein sorting-associated protein 54 N-terminal" evidence="5">
    <location>
        <begin position="56"/>
        <end position="348"/>
    </location>
</feature>
<dbReference type="PANTHER" id="PTHR13258:SF0">
    <property type="entry name" value="SYNDETIN"/>
    <property type="match status" value="1"/>
</dbReference>
<comment type="caution">
    <text evidence="6">The sequence shown here is derived from an EMBL/GenBank/DDBJ whole genome shotgun (WGS) entry which is preliminary data.</text>
</comment>
<name>A0A8K0GEK5_IGNLU</name>
<dbReference type="GO" id="GO:1990745">
    <property type="term" value="C:EARP complex"/>
    <property type="evidence" value="ECO:0007669"/>
    <property type="project" value="InterPro"/>
</dbReference>
<sequence length="953" mass="110170">MDDLKHKILGLLNKQGTKIPSMGFSDANYQLTQPENLSINSKTVAESDRPADQDILESIQAAYFSMDEEFDICRFELSKLPEFLDCDNIQRDFKTLKQQHQVVSKKVLQLILEQQSVCNEEFERVLEVRDKLAETLELCRSSRYELKIAEKQFSTSLSILANYRKRKLVQNLLNNLNTIKTLHRTGHRLQELLNEENYAGAIELLQECQAVANTYRHFTCVAALTNKLQETLEDTEEKLDQVLAQMCFYFDSVRYSKLQAAYKLLGKTQIAMDHLHMHYTSAIYNTALNIVRVYVTSTDFTELNDSSEKKPYDKLCLSIFQDTFIPCLVDLCKSLFKIVLSYHQLNKWHARLELDVNESSSDLEDNFNKQYIKQKLESGLMKIWHDVQSKVSTLLLNSDLASYKFDQFVQVLSVVHRFMEVGEEFCGSKSDELQESIRKQSVNYFKNYHAQRLDELRIFLENESWEICPVKPTFDILQLQEFKSLRSALKNYKARPQLSQTIPYSHSPDCSSSNHSQDGSSVAGNYFLRYADHGTPFDTSLDETAVEEDILVAVGDEASGYFSEESEDESEELKQDFVDEYADGGTRRSSYQEKKEKHSSKAPILTNTALSVLRQIGKYLQMSRLLRPIAFDIIMCMTQLFDFYVYAVHRFFAADLTISGASLYTLKLNGTLKRISDNLILDYNGQEEVESDKNKVSKPHLSPIVDLTKPEQLHGLAERISAVESLIFLSKQYEYLQGYLEHLLPANNKIILQQFFSQTIACAIDLRRPIYMCVAAQAFDLRQILISMSKINWEVKDVMSQHNSYIDVLLRAIQIFTMRLEQVNSRIPIPSDVFKVLWENIAHIITHTLVQGFSDAKKCTNGGRALMQLDFTQFLSKFEKISSLRPVPHREYVENYVKAYYLPDVELEKWIREHNEYSSKHLFGLVSCACQNNKKTRQRLIQVIEELEKSVQR</sequence>
<dbReference type="GO" id="GO:0005829">
    <property type="term" value="C:cytosol"/>
    <property type="evidence" value="ECO:0007669"/>
    <property type="project" value="GOC"/>
</dbReference>
<dbReference type="EMBL" id="VTPC01004745">
    <property type="protein sequence ID" value="KAF2896789.1"/>
    <property type="molecule type" value="Genomic_DNA"/>
</dbReference>
<dbReference type="Pfam" id="PF10475">
    <property type="entry name" value="Vps54_N"/>
    <property type="match status" value="1"/>
</dbReference>
<accession>A0A8K0GEK5</accession>
<protein>
    <recommendedName>
        <fullName evidence="8">Syndetin</fullName>
    </recommendedName>
</protein>
<keyword evidence="3" id="KW-0175">Coiled coil</keyword>
<proteinExistence type="predicted"/>
<keyword evidence="2" id="KW-0653">Protein transport</keyword>
<dbReference type="Proteomes" id="UP000801492">
    <property type="component" value="Unassembled WGS sequence"/>
</dbReference>